<feature type="domain" description="Cupin type-2" evidence="1">
    <location>
        <begin position="40"/>
        <end position="108"/>
    </location>
</feature>
<dbReference type="RefSeq" id="WP_344689984.1">
    <property type="nucleotide sequence ID" value="NZ_BAAAVV010000007.1"/>
</dbReference>
<dbReference type="Proteomes" id="UP001499924">
    <property type="component" value="Unassembled WGS sequence"/>
</dbReference>
<evidence type="ECO:0000313" key="3">
    <source>
        <dbReference type="Proteomes" id="UP001499924"/>
    </source>
</evidence>
<dbReference type="PANTHER" id="PTHR36440">
    <property type="entry name" value="PUTATIVE (AFU_ORTHOLOGUE AFUA_8G07350)-RELATED"/>
    <property type="match status" value="1"/>
</dbReference>
<dbReference type="SUPFAM" id="SSF51182">
    <property type="entry name" value="RmlC-like cupins"/>
    <property type="match status" value="1"/>
</dbReference>
<dbReference type="Pfam" id="PF07883">
    <property type="entry name" value="Cupin_2"/>
    <property type="match status" value="1"/>
</dbReference>
<dbReference type="PANTHER" id="PTHR36440:SF1">
    <property type="entry name" value="PUTATIVE (AFU_ORTHOLOGUE AFUA_8G07350)-RELATED"/>
    <property type="match status" value="1"/>
</dbReference>
<keyword evidence="3" id="KW-1185">Reference proteome</keyword>
<name>A0ABP6PFX1_9ACTN</name>
<dbReference type="Gene3D" id="2.60.120.10">
    <property type="entry name" value="Jelly Rolls"/>
    <property type="match status" value="1"/>
</dbReference>
<dbReference type="EMBL" id="BAAAVV010000007">
    <property type="protein sequence ID" value="GAA3176102.1"/>
    <property type="molecule type" value="Genomic_DNA"/>
</dbReference>
<dbReference type="InterPro" id="IPR014710">
    <property type="entry name" value="RmlC-like_jellyroll"/>
</dbReference>
<proteinExistence type="predicted"/>
<sequence>MESKPFAVNLSDAPAYWSLGELLTLVATAEQTGGAFSLMHERLPRGAEPPPHVHRREDEAFFLLDGELTVRVGDQAFTASSGSFVFCPRDVPHLLTVESDEVRMLTLCTPGGVEKLFVELGEPAPSRTLPPDDGAEPDVERIVTLAAHYGAEVLEDWP</sequence>
<accession>A0ABP6PFX1</accession>
<dbReference type="InterPro" id="IPR053146">
    <property type="entry name" value="QDO-like"/>
</dbReference>
<comment type="caution">
    <text evidence="2">The sequence shown here is derived from an EMBL/GenBank/DDBJ whole genome shotgun (WGS) entry which is preliminary data.</text>
</comment>
<protein>
    <submittedName>
        <fullName evidence="2">Cupin domain-containing protein</fullName>
    </submittedName>
</protein>
<evidence type="ECO:0000259" key="1">
    <source>
        <dbReference type="Pfam" id="PF07883"/>
    </source>
</evidence>
<dbReference type="CDD" id="cd02215">
    <property type="entry name" value="cupin_QDO_N_C"/>
    <property type="match status" value="1"/>
</dbReference>
<dbReference type="InterPro" id="IPR011051">
    <property type="entry name" value="RmlC_Cupin_sf"/>
</dbReference>
<dbReference type="InterPro" id="IPR013096">
    <property type="entry name" value="Cupin_2"/>
</dbReference>
<reference evidence="3" key="1">
    <citation type="journal article" date="2019" name="Int. J. Syst. Evol. Microbiol.">
        <title>The Global Catalogue of Microorganisms (GCM) 10K type strain sequencing project: providing services to taxonomists for standard genome sequencing and annotation.</title>
        <authorList>
            <consortium name="The Broad Institute Genomics Platform"/>
            <consortium name="The Broad Institute Genome Sequencing Center for Infectious Disease"/>
            <person name="Wu L."/>
            <person name="Ma J."/>
        </authorList>
    </citation>
    <scope>NUCLEOTIDE SEQUENCE [LARGE SCALE GENOMIC DNA]</scope>
    <source>
        <strain evidence="3">JCM 15614</strain>
    </source>
</reference>
<gene>
    <name evidence="2" type="ORF">GCM10010531_32210</name>
</gene>
<evidence type="ECO:0000313" key="2">
    <source>
        <dbReference type="EMBL" id="GAA3176102.1"/>
    </source>
</evidence>
<organism evidence="2 3">
    <name type="scientific">Blastococcus jejuensis</name>
    <dbReference type="NCBI Taxonomy" id="351224"/>
    <lineage>
        <taxon>Bacteria</taxon>
        <taxon>Bacillati</taxon>
        <taxon>Actinomycetota</taxon>
        <taxon>Actinomycetes</taxon>
        <taxon>Geodermatophilales</taxon>
        <taxon>Geodermatophilaceae</taxon>
        <taxon>Blastococcus</taxon>
    </lineage>
</organism>